<dbReference type="GO" id="GO:0000155">
    <property type="term" value="F:phosphorelay sensor kinase activity"/>
    <property type="evidence" value="ECO:0007669"/>
    <property type="project" value="InterPro"/>
</dbReference>
<evidence type="ECO:0000256" key="4">
    <source>
        <dbReference type="ARBA" id="ARBA00022679"/>
    </source>
</evidence>
<dbReference type="GO" id="GO:0016020">
    <property type="term" value="C:membrane"/>
    <property type="evidence" value="ECO:0007669"/>
    <property type="project" value="InterPro"/>
</dbReference>
<comment type="catalytic activity">
    <reaction evidence="1">
        <text>ATP + protein L-histidine = ADP + protein N-phospho-L-histidine.</text>
        <dbReference type="EC" id="2.7.13.3"/>
    </reaction>
</comment>
<keyword evidence="4" id="KW-0808">Transferase</keyword>
<organism evidence="11 12">
    <name type="scientific">Tamaricihabitans halophyticus</name>
    <dbReference type="NCBI Taxonomy" id="1262583"/>
    <lineage>
        <taxon>Bacteria</taxon>
        <taxon>Bacillati</taxon>
        <taxon>Actinomycetota</taxon>
        <taxon>Actinomycetes</taxon>
        <taxon>Pseudonocardiales</taxon>
        <taxon>Pseudonocardiaceae</taxon>
        <taxon>Tamaricihabitans</taxon>
    </lineage>
</organism>
<dbReference type="Gene3D" id="3.30.565.10">
    <property type="entry name" value="Histidine kinase-like ATPase, C-terminal domain"/>
    <property type="match status" value="1"/>
</dbReference>
<dbReference type="InterPro" id="IPR011712">
    <property type="entry name" value="Sig_transdc_His_kin_sub3_dim/P"/>
</dbReference>
<feature type="transmembrane region" description="Helical" evidence="9">
    <location>
        <begin position="16"/>
        <end position="36"/>
    </location>
</feature>
<feature type="transmembrane region" description="Helical" evidence="9">
    <location>
        <begin position="193"/>
        <end position="212"/>
    </location>
</feature>
<keyword evidence="8" id="KW-0902">Two-component regulatory system</keyword>
<dbReference type="SUPFAM" id="SSF55874">
    <property type="entry name" value="ATPase domain of HSP90 chaperone/DNA topoisomerase II/histidine kinase"/>
    <property type="match status" value="1"/>
</dbReference>
<evidence type="ECO:0000256" key="2">
    <source>
        <dbReference type="ARBA" id="ARBA00012438"/>
    </source>
</evidence>
<keyword evidence="3" id="KW-0597">Phosphoprotein</keyword>
<keyword evidence="12" id="KW-1185">Reference proteome</keyword>
<dbReference type="EMBL" id="SLXQ01000005">
    <property type="protein sequence ID" value="TCP52942.1"/>
    <property type="molecule type" value="Genomic_DNA"/>
</dbReference>
<dbReference type="PANTHER" id="PTHR24421:SF10">
    <property type="entry name" value="NITRATE_NITRITE SENSOR PROTEIN NARQ"/>
    <property type="match status" value="1"/>
</dbReference>
<name>A0A4R2QSR2_9PSEU</name>
<protein>
    <recommendedName>
        <fullName evidence="2">histidine kinase</fullName>
        <ecNumber evidence="2">2.7.13.3</ecNumber>
    </recommendedName>
</protein>
<dbReference type="Pfam" id="PF23539">
    <property type="entry name" value="DUF7134"/>
    <property type="match status" value="1"/>
</dbReference>
<dbReference type="InterPro" id="IPR055558">
    <property type="entry name" value="DUF7134"/>
</dbReference>
<evidence type="ECO:0000256" key="3">
    <source>
        <dbReference type="ARBA" id="ARBA00022553"/>
    </source>
</evidence>
<dbReference type="Proteomes" id="UP000294911">
    <property type="component" value="Unassembled WGS sequence"/>
</dbReference>
<dbReference type="AlphaFoldDB" id="A0A4R2QSR2"/>
<dbReference type="PANTHER" id="PTHR24421">
    <property type="entry name" value="NITRATE/NITRITE SENSOR PROTEIN NARX-RELATED"/>
    <property type="match status" value="1"/>
</dbReference>
<comment type="caution">
    <text evidence="11">The sequence shown here is derived from an EMBL/GenBank/DDBJ whole genome shotgun (WGS) entry which is preliminary data.</text>
</comment>
<dbReference type="OrthoDB" id="227596at2"/>
<dbReference type="Pfam" id="PF02518">
    <property type="entry name" value="HATPase_c"/>
    <property type="match status" value="1"/>
</dbReference>
<proteinExistence type="predicted"/>
<dbReference type="CDD" id="cd16917">
    <property type="entry name" value="HATPase_UhpB-NarQ-NarX-like"/>
    <property type="match status" value="1"/>
</dbReference>
<dbReference type="SMART" id="SM00387">
    <property type="entry name" value="HATPase_c"/>
    <property type="match status" value="1"/>
</dbReference>
<feature type="transmembrane region" description="Helical" evidence="9">
    <location>
        <begin position="48"/>
        <end position="64"/>
    </location>
</feature>
<dbReference type="InterPro" id="IPR003594">
    <property type="entry name" value="HATPase_dom"/>
</dbReference>
<keyword evidence="7" id="KW-0067">ATP-binding</keyword>
<evidence type="ECO:0000256" key="7">
    <source>
        <dbReference type="ARBA" id="ARBA00022840"/>
    </source>
</evidence>
<feature type="transmembrane region" description="Helical" evidence="9">
    <location>
        <begin position="70"/>
        <end position="90"/>
    </location>
</feature>
<feature type="domain" description="Histidine kinase/HSP90-like ATPase" evidence="10">
    <location>
        <begin position="286"/>
        <end position="376"/>
    </location>
</feature>
<reference evidence="11 12" key="1">
    <citation type="submission" date="2019-03" db="EMBL/GenBank/DDBJ databases">
        <title>Genomic Encyclopedia of Type Strains, Phase IV (KMG-IV): sequencing the most valuable type-strain genomes for metagenomic binning, comparative biology and taxonomic classification.</title>
        <authorList>
            <person name="Goeker M."/>
        </authorList>
    </citation>
    <scope>NUCLEOTIDE SEQUENCE [LARGE SCALE GENOMIC DNA]</scope>
    <source>
        <strain evidence="11 12">DSM 45765</strain>
    </source>
</reference>
<keyword evidence="9" id="KW-0472">Membrane</keyword>
<evidence type="ECO:0000259" key="10">
    <source>
        <dbReference type="SMART" id="SM00387"/>
    </source>
</evidence>
<keyword evidence="6 11" id="KW-0418">Kinase</keyword>
<evidence type="ECO:0000313" key="12">
    <source>
        <dbReference type="Proteomes" id="UP000294911"/>
    </source>
</evidence>
<dbReference type="GO" id="GO:0046983">
    <property type="term" value="F:protein dimerization activity"/>
    <property type="evidence" value="ECO:0007669"/>
    <property type="project" value="InterPro"/>
</dbReference>
<evidence type="ECO:0000256" key="8">
    <source>
        <dbReference type="ARBA" id="ARBA00023012"/>
    </source>
</evidence>
<keyword evidence="5" id="KW-0547">Nucleotide-binding</keyword>
<evidence type="ECO:0000313" key="11">
    <source>
        <dbReference type="EMBL" id="TCP52942.1"/>
    </source>
</evidence>
<dbReference type="EC" id="2.7.13.3" evidence="2"/>
<evidence type="ECO:0000256" key="5">
    <source>
        <dbReference type="ARBA" id="ARBA00022741"/>
    </source>
</evidence>
<dbReference type="GO" id="GO:0005524">
    <property type="term" value="F:ATP binding"/>
    <property type="evidence" value="ECO:0007669"/>
    <property type="project" value="UniProtKB-KW"/>
</dbReference>
<keyword evidence="9" id="KW-0812">Transmembrane</keyword>
<sequence length="379" mass="40460">MTVRTNRRVPFRLPPVLDIGIAIGVAIFVAIGTFFAAELQHPQREPDTLGIALVVLTALSLAWRRRAPQLVLAACVGLLAGYLLLGYPYGPIQLCMVFAMFELARQRPARVSLRSCAAALVGVTAALAASRLLIEGTVPATLLAVWTAWLIIPWSVGALVHVTRSARIREQRELVARAALEERMRMAREVHDVAGHGFSAVAMQAGVALLVFDEQPDQTRRSLEAIKETSATALTELRTMLSSFPHGQSEEVAPQGLDDIDALARGVRAGGLDVRLSVPDIDLPEDIGRAAYRIAQEALTNALRHAGPATAEVTVRLADEVLVVEVRDNGVGAPRLQPGRGLAGMRERVAALGGSISTWSPPEGGFIVSAKLPLGGGEK</sequence>
<gene>
    <name evidence="11" type="ORF">EV191_1053</name>
</gene>
<evidence type="ECO:0000256" key="1">
    <source>
        <dbReference type="ARBA" id="ARBA00000085"/>
    </source>
</evidence>
<dbReference type="Gene3D" id="1.20.5.1930">
    <property type="match status" value="1"/>
</dbReference>
<dbReference type="InterPro" id="IPR050482">
    <property type="entry name" value="Sensor_HK_TwoCompSys"/>
</dbReference>
<evidence type="ECO:0000256" key="9">
    <source>
        <dbReference type="SAM" id="Phobius"/>
    </source>
</evidence>
<dbReference type="InterPro" id="IPR036890">
    <property type="entry name" value="HATPase_C_sf"/>
</dbReference>
<keyword evidence="9" id="KW-1133">Transmembrane helix</keyword>
<dbReference type="Pfam" id="PF07730">
    <property type="entry name" value="HisKA_3"/>
    <property type="match status" value="1"/>
</dbReference>
<feature type="transmembrane region" description="Helical" evidence="9">
    <location>
        <begin position="140"/>
        <end position="162"/>
    </location>
</feature>
<dbReference type="RefSeq" id="WP_132877397.1">
    <property type="nucleotide sequence ID" value="NZ_SLXQ01000005.1"/>
</dbReference>
<accession>A0A4R2QSR2</accession>
<evidence type="ECO:0000256" key="6">
    <source>
        <dbReference type="ARBA" id="ARBA00022777"/>
    </source>
</evidence>